<proteinExistence type="predicted"/>
<evidence type="ECO:0000313" key="3">
    <source>
        <dbReference type="Proteomes" id="UP000461730"/>
    </source>
</evidence>
<evidence type="ECO:0000259" key="1">
    <source>
        <dbReference type="Pfam" id="PF05430"/>
    </source>
</evidence>
<keyword evidence="2" id="KW-0808">Transferase</keyword>
<dbReference type="Gene3D" id="3.40.50.150">
    <property type="entry name" value="Vaccinia Virus protein VP39"/>
    <property type="match status" value="1"/>
</dbReference>
<dbReference type="Proteomes" id="UP000461730">
    <property type="component" value="Unassembled WGS sequence"/>
</dbReference>
<sequence length="227" mass="25438">MERQLFLTADGSHTMIIPGTEISYHSKHGAMQESRHVYIGTGLQYFLPRNNGATVRVFEMGFGTGLNAFLTLQEAIKSSNSIFYQAVELHPLTPGEARLLNYSNDDAFLALHTAGWEKAVAIHPLFTLHKLQASLLQANTEDRFHVIYYDAFAPDIQPELWEKPVFDQLYRMMAPGGVLVTYCVKGNVKRAMQASGFTVEKVPGPPGKREILRALKPERQAGSYQPR</sequence>
<keyword evidence="2" id="KW-0489">Methyltransferase</keyword>
<dbReference type="Pfam" id="PF05430">
    <property type="entry name" value="Methyltransf_30"/>
    <property type="match status" value="1"/>
</dbReference>
<evidence type="ECO:0000313" key="2">
    <source>
        <dbReference type="EMBL" id="MVT08459.1"/>
    </source>
</evidence>
<organism evidence="2 3">
    <name type="scientific">Chitinophaga tropicalis</name>
    <dbReference type="NCBI Taxonomy" id="2683588"/>
    <lineage>
        <taxon>Bacteria</taxon>
        <taxon>Pseudomonadati</taxon>
        <taxon>Bacteroidota</taxon>
        <taxon>Chitinophagia</taxon>
        <taxon>Chitinophagales</taxon>
        <taxon>Chitinophagaceae</taxon>
        <taxon>Chitinophaga</taxon>
    </lineage>
</organism>
<dbReference type="EMBL" id="WRXN01000003">
    <property type="protein sequence ID" value="MVT08459.1"/>
    <property type="molecule type" value="Genomic_DNA"/>
</dbReference>
<dbReference type="PANTHER" id="PTHR39963:SF1">
    <property type="entry name" value="MNMC-LIKE METHYLTRANSFERASE DOMAIN-CONTAINING PROTEIN"/>
    <property type="match status" value="1"/>
</dbReference>
<comment type="caution">
    <text evidence="2">The sequence shown here is derived from an EMBL/GenBank/DDBJ whole genome shotgun (WGS) entry which is preliminary data.</text>
</comment>
<dbReference type="NCBIfam" id="NF033855">
    <property type="entry name" value="tRNA_MNMC2"/>
    <property type="match status" value="1"/>
</dbReference>
<dbReference type="GO" id="GO:0016645">
    <property type="term" value="F:oxidoreductase activity, acting on the CH-NH group of donors"/>
    <property type="evidence" value="ECO:0007669"/>
    <property type="project" value="InterPro"/>
</dbReference>
<protein>
    <submittedName>
        <fullName evidence="2">tRNA (5-methylaminomethyl-2-thiouridine)(34)-methyltransferase MnmD</fullName>
    </submittedName>
</protein>
<feature type="domain" description="MnmC-like methyltransferase" evidence="1">
    <location>
        <begin position="139"/>
        <end position="216"/>
    </location>
</feature>
<gene>
    <name evidence="2" type="primary">mnmD</name>
    <name evidence="2" type="ORF">GO493_09335</name>
</gene>
<dbReference type="PANTHER" id="PTHR39963">
    <property type="entry name" value="SLL0983 PROTEIN"/>
    <property type="match status" value="1"/>
</dbReference>
<dbReference type="InterPro" id="IPR029063">
    <property type="entry name" value="SAM-dependent_MTases_sf"/>
</dbReference>
<accession>A0A7K1U275</accession>
<keyword evidence="3" id="KW-1185">Reference proteome</keyword>
<dbReference type="InterPro" id="IPR047785">
    <property type="entry name" value="tRNA_MNMC2"/>
</dbReference>
<dbReference type="GO" id="GO:0032259">
    <property type="term" value="P:methylation"/>
    <property type="evidence" value="ECO:0007669"/>
    <property type="project" value="UniProtKB-KW"/>
</dbReference>
<dbReference type="InterPro" id="IPR008471">
    <property type="entry name" value="MnmC-like_methylTransf"/>
</dbReference>
<name>A0A7K1U275_9BACT</name>
<dbReference type="AlphaFoldDB" id="A0A7K1U275"/>
<reference evidence="2 3" key="1">
    <citation type="submission" date="2019-12" db="EMBL/GenBank/DDBJ databases">
        <title>Chitinophaga sp. strain ysch24 (GDMCC 1.1355), whole genome shotgun sequence.</title>
        <authorList>
            <person name="Zhang X."/>
        </authorList>
    </citation>
    <scope>NUCLEOTIDE SEQUENCE [LARGE SCALE GENOMIC DNA]</scope>
    <source>
        <strain evidence="3">ysch24</strain>
    </source>
</reference>
<dbReference type="SUPFAM" id="SSF53335">
    <property type="entry name" value="S-adenosyl-L-methionine-dependent methyltransferases"/>
    <property type="match status" value="1"/>
</dbReference>
<dbReference type="RefSeq" id="WP_157305880.1">
    <property type="nucleotide sequence ID" value="NZ_WRXN01000003.1"/>
</dbReference>
<dbReference type="GO" id="GO:0004808">
    <property type="term" value="F:tRNA (5-methylaminomethyl-2-thiouridylate)(34)-methyltransferase activity"/>
    <property type="evidence" value="ECO:0007669"/>
    <property type="project" value="InterPro"/>
</dbReference>